<dbReference type="GO" id="GO:0004386">
    <property type="term" value="F:helicase activity"/>
    <property type="evidence" value="ECO:0007669"/>
    <property type="project" value="InterPro"/>
</dbReference>
<evidence type="ECO:0008006" key="7">
    <source>
        <dbReference type="Google" id="ProtNLM"/>
    </source>
</evidence>
<feature type="region of interest" description="Disordered" evidence="1">
    <location>
        <begin position="73"/>
        <end position="96"/>
    </location>
</feature>
<dbReference type="Proteomes" id="UP000317648">
    <property type="component" value="Chromosome"/>
</dbReference>
<accession>A0A518DWQ6</accession>
<reference evidence="5 6" key="1">
    <citation type="submission" date="2019-02" db="EMBL/GenBank/DDBJ databases">
        <title>Deep-cultivation of Planctomycetes and their phenomic and genomic characterization uncovers novel biology.</title>
        <authorList>
            <person name="Wiegand S."/>
            <person name="Jogler M."/>
            <person name="Boedeker C."/>
            <person name="Pinto D."/>
            <person name="Vollmers J."/>
            <person name="Rivas-Marin E."/>
            <person name="Kohn T."/>
            <person name="Peeters S.H."/>
            <person name="Heuer A."/>
            <person name="Rast P."/>
            <person name="Oberbeckmann S."/>
            <person name="Bunk B."/>
            <person name="Jeske O."/>
            <person name="Meyerdierks A."/>
            <person name="Storesund J.E."/>
            <person name="Kallscheuer N."/>
            <person name="Luecker S."/>
            <person name="Lage O.M."/>
            <person name="Pohl T."/>
            <person name="Merkel B.J."/>
            <person name="Hornburger P."/>
            <person name="Mueller R.-W."/>
            <person name="Bruemmer F."/>
            <person name="Labrenz M."/>
            <person name="Spormann A.M."/>
            <person name="Op den Camp H."/>
            <person name="Overmann J."/>
            <person name="Amann R."/>
            <person name="Jetten M.S.M."/>
            <person name="Mascher T."/>
            <person name="Medema M.H."/>
            <person name="Devos D.P."/>
            <person name="Kaster A.-K."/>
            <person name="Ovreas L."/>
            <person name="Rohde M."/>
            <person name="Galperin M.Y."/>
            <person name="Jogler C."/>
        </authorList>
    </citation>
    <scope>NUCLEOTIDE SEQUENCE [LARGE SCALE GENOMIC DNA]</scope>
    <source>
        <strain evidence="5 6">Pla85_3_4</strain>
    </source>
</reference>
<dbReference type="AlphaFoldDB" id="A0A518DWQ6"/>
<evidence type="ECO:0000259" key="2">
    <source>
        <dbReference type="Pfam" id="PF13086"/>
    </source>
</evidence>
<dbReference type="InterPro" id="IPR047187">
    <property type="entry name" value="SF1_C_Upf1"/>
</dbReference>
<gene>
    <name evidence="5" type="ORF">Pla8534_40820</name>
</gene>
<dbReference type="PANTHER" id="PTHR10887">
    <property type="entry name" value="DNA2/NAM7 HELICASE FAMILY"/>
    <property type="match status" value="1"/>
</dbReference>
<keyword evidence="6" id="KW-1185">Reference proteome</keyword>
<feature type="domain" description="DNA2/NAM7 helicase-like C-terminal" evidence="3">
    <location>
        <begin position="815"/>
        <end position="998"/>
    </location>
</feature>
<dbReference type="CDD" id="cd18808">
    <property type="entry name" value="SF1_C_Upf1"/>
    <property type="match status" value="1"/>
</dbReference>
<dbReference type="KEGG" id="lcre:Pla8534_40820"/>
<feature type="domain" description="DNA2/NAM7 helicase helicase" evidence="2">
    <location>
        <begin position="373"/>
        <end position="784"/>
    </location>
</feature>
<dbReference type="Pfam" id="PF18741">
    <property type="entry name" value="MTES_1575"/>
    <property type="match status" value="1"/>
</dbReference>
<dbReference type="Pfam" id="PF13087">
    <property type="entry name" value="AAA_12"/>
    <property type="match status" value="1"/>
</dbReference>
<protein>
    <recommendedName>
        <fullName evidence="7">ATP-dependent RecD-like DNA helicase</fullName>
    </recommendedName>
</protein>
<dbReference type="SUPFAM" id="SSF52540">
    <property type="entry name" value="P-loop containing nucleoside triphosphate hydrolases"/>
    <property type="match status" value="1"/>
</dbReference>
<dbReference type="Gene3D" id="3.40.50.300">
    <property type="entry name" value="P-loop containing nucleotide triphosphate hydrolases"/>
    <property type="match status" value="3"/>
</dbReference>
<evidence type="ECO:0000259" key="4">
    <source>
        <dbReference type="Pfam" id="PF18741"/>
    </source>
</evidence>
<dbReference type="PANTHER" id="PTHR10887:SF495">
    <property type="entry name" value="HELICASE SENATAXIN ISOFORM X1-RELATED"/>
    <property type="match status" value="1"/>
</dbReference>
<evidence type="ECO:0000256" key="1">
    <source>
        <dbReference type="SAM" id="MobiDB-lite"/>
    </source>
</evidence>
<organism evidence="5 6">
    <name type="scientific">Lignipirellula cremea</name>
    <dbReference type="NCBI Taxonomy" id="2528010"/>
    <lineage>
        <taxon>Bacteria</taxon>
        <taxon>Pseudomonadati</taxon>
        <taxon>Planctomycetota</taxon>
        <taxon>Planctomycetia</taxon>
        <taxon>Pirellulales</taxon>
        <taxon>Pirellulaceae</taxon>
        <taxon>Lignipirellula</taxon>
    </lineage>
</organism>
<proteinExistence type="predicted"/>
<evidence type="ECO:0000313" key="6">
    <source>
        <dbReference type="Proteomes" id="UP000317648"/>
    </source>
</evidence>
<dbReference type="InterPro" id="IPR045055">
    <property type="entry name" value="DNA2/NAM7-like"/>
</dbReference>
<evidence type="ECO:0000259" key="3">
    <source>
        <dbReference type="Pfam" id="PF13087"/>
    </source>
</evidence>
<feature type="compositionally biased region" description="Polar residues" evidence="1">
    <location>
        <begin position="86"/>
        <end position="95"/>
    </location>
</feature>
<feature type="compositionally biased region" description="Pro residues" evidence="1">
    <location>
        <begin position="74"/>
        <end position="85"/>
    </location>
</feature>
<dbReference type="Pfam" id="PF13086">
    <property type="entry name" value="AAA_11"/>
    <property type="match status" value="1"/>
</dbReference>
<feature type="domain" description="Restriction endonuclease type II-like" evidence="4">
    <location>
        <begin position="1041"/>
        <end position="1133"/>
    </location>
</feature>
<dbReference type="InterPro" id="IPR049468">
    <property type="entry name" value="Restrct_endonuc-II-like_dom"/>
</dbReference>
<dbReference type="InterPro" id="IPR041679">
    <property type="entry name" value="DNA2/NAM7-like_C"/>
</dbReference>
<dbReference type="InterPro" id="IPR011335">
    <property type="entry name" value="Restrct_endonuc-II-like"/>
</dbReference>
<dbReference type="InterPro" id="IPR027417">
    <property type="entry name" value="P-loop_NTPase"/>
</dbReference>
<sequence>MIFTDAQLKIIRRLRRSHLGLSARDVARSVGLPVHVVNRELLALQEQDYVSLLHLKWSVRNGVPLPEEIVPRAPAAPPIAPPPPSNYTTRPQQAKQRIDRNRSAWRDFRNLCEYYAECVRLDQRVPINGKAEDEDQEIVCLPHHLPNQSTFHLKVPQSWNLWAREASKRKDSYLFLGYPLHRFQWRDSASKADVIFCSPVFMTPCRFEIQGTELSIEATGSIRINEGWLERRLKNLDERRSFIQLCGRQESDGGLADSAPETWVEVANLLSHYYPDWLQERLNPVQLTADGRLKDLKYDGVYNRAMLVLPKSWKYTKRLHSELMKLANERTDDEIDRSALTRLFPRSDEQKSTRVPLEPASSLVVAGAITPGLNREQTEACEAAAEAALSVVVGPPGTGKSRVVQATLAQQAISGSNALFASRNHQALEAVVPRVNALTDPWSIMLRLARPFGSPLDASLLTAIAELVAIGGDGNSENVPSERDRLRQKIDSKHELRETIDRIAEVRESLNALIADFDDSIEDVPSADLREKLHKPGNAATSGEIDAAIAAIDAACQPRSFWRRMVDVLWRRRPKMSAEQGARRIDQAFRSWLDPRKKWPLAPAPGQPETLAFFRQALQFLRPMAVAKNCLIAIDEQRKMLQALTPFAEAITQELNLSKEIETICSERLRALARNVGVGLREEERQQLAEVLAASRNRSDLDTDADERKLSRALHRIYPVLLKHFPLAATTNLSIGRDIPLEPALFDLLVVDEASQCDIASAIPLLFRARRAMVVGDPMQLPHVTTLAAPTDKQLRTQFRLGAIEFERFSYRTVSLFDLAASSPFVSSRTTLRQHHRCHPDIADYCSEAFYKGGWTVLTERGRESGLKWTHVDDDCRGAPGGGVTSEKQIVAVVEELHRLSAANYVGSVGVVTPFRQQANRIRDRAFSTLPPESLERWRLLVDTADGFQGDERDIVLMSLPGGTQMPSGSKNFLVQGPNRFNVAVSRARRLLHVFGDDRWADSSGVRHIAQLWSRCRLAMSHRAPAELPIRKDLIGPVWEPKLAEAMREAGIKFQQQYPSGGRYLDFAILSDAYKLNVEVDGEAYHRSERGERVASDLERDQILIANGWTIVRFWVYELREDLLACIARIHAQMRILEQNTDPWT</sequence>
<dbReference type="SUPFAM" id="SSF52980">
    <property type="entry name" value="Restriction endonuclease-like"/>
    <property type="match status" value="1"/>
</dbReference>
<dbReference type="Gene3D" id="3.40.960.10">
    <property type="entry name" value="VSR Endonuclease"/>
    <property type="match status" value="1"/>
</dbReference>
<name>A0A518DWQ6_9BACT</name>
<dbReference type="InterPro" id="IPR041677">
    <property type="entry name" value="DNA2/NAM7_AAA_11"/>
</dbReference>
<dbReference type="EMBL" id="CP036433">
    <property type="protein sequence ID" value="QDU96263.1"/>
    <property type="molecule type" value="Genomic_DNA"/>
</dbReference>
<evidence type="ECO:0000313" key="5">
    <source>
        <dbReference type="EMBL" id="QDU96263.1"/>
    </source>
</evidence>